<dbReference type="CDD" id="cd02511">
    <property type="entry name" value="Beta4Glucosyltransferase"/>
    <property type="match status" value="1"/>
</dbReference>
<dbReference type="KEGG" id="cki:Calkr_1676"/>
<evidence type="ECO:0000259" key="2">
    <source>
        <dbReference type="Pfam" id="PF00535"/>
    </source>
</evidence>
<feature type="repeat" description="TPR" evidence="1">
    <location>
        <begin position="278"/>
        <end position="311"/>
    </location>
</feature>
<dbReference type="AlphaFoldDB" id="E4SAE2"/>
<dbReference type="eggNOG" id="COG0457">
    <property type="taxonomic scope" value="Bacteria"/>
</dbReference>
<sequence length="626" mass="74242">MEKILSICMMVRDEENNLYRCLNSLSILINDLRCELIIVDTGSIDGTVSIAKQFTQNIYFKKWNNDFSEIRNYSISLAKGKWIFIIDADEELLTPELIWKAIEKAEDEKCNTIAVEVRNLQDLNKTDLYVLNISPRIFRNTGKFGYYGSVHNQPKFEQPILVTDIVLNHYGYLTSDRELVEKKFKRTVSIIKSELEKNPDDIYYQYQLGVSYDFYGDRRQASIEFDKAYTLLSTQPIEVKKGYILVYCIYARTLLSLGENYKAIKIASEGISLVPDYVDLYYILGYAYMRIGNFEDGLKTLKKYLKLAENIEELSIYEDPKVIFYHVSPMHINFVLKDISEYYLAENDLENAIYYIEKIKDNDIKVRLEVDYFFKKRDFGQLYKMYKNLDEKLKELVSEKIENELIENSVFKTDLYKTFANSNDMYGEYCKLMISETSDDFHILERILEKEVDKLPLYFFKVLNKIKNEDNIIIILRKFDSDNKLINMISYLLSTSILKEEKILYIIDRIKESSDLRDIKLFICMTNYLLKWLVYTKKEIKEKEIDLFFQYLERGRIYIFNTLETRNMKNDLKLLPNDETKIFWLYDRFIYFLEKGDLKSGLKFLGEIVKIEPAFSVYVKHILSSI</sequence>
<dbReference type="HOGENOM" id="CLU_025119_0_0_9"/>
<feature type="domain" description="Glycosyltransferase 2-like" evidence="2">
    <location>
        <begin position="6"/>
        <end position="127"/>
    </location>
</feature>
<evidence type="ECO:0000313" key="4">
    <source>
        <dbReference type="Proteomes" id="UP000009256"/>
    </source>
</evidence>
<dbReference type="RefSeq" id="WP_013432927.1">
    <property type="nucleotide sequence ID" value="NC_014721.1"/>
</dbReference>
<keyword evidence="4" id="KW-1185">Reference proteome</keyword>
<gene>
    <name evidence="3" type="ordered locus">Calkr_1676</name>
</gene>
<accession>E4SAE2</accession>
<dbReference type="InterPro" id="IPR011990">
    <property type="entry name" value="TPR-like_helical_dom_sf"/>
</dbReference>
<dbReference type="InterPro" id="IPR029044">
    <property type="entry name" value="Nucleotide-diphossugar_trans"/>
</dbReference>
<keyword evidence="1" id="KW-0802">TPR repeat</keyword>
<evidence type="ECO:0000256" key="1">
    <source>
        <dbReference type="PROSITE-ProRule" id="PRU00339"/>
    </source>
</evidence>
<dbReference type="CAZy" id="GT2">
    <property type="family name" value="Glycosyltransferase Family 2"/>
</dbReference>
<dbReference type="PANTHER" id="PTHR43630:SF2">
    <property type="entry name" value="GLYCOSYLTRANSFERASE"/>
    <property type="match status" value="1"/>
</dbReference>
<dbReference type="SMART" id="SM00028">
    <property type="entry name" value="TPR"/>
    <property type="match status" value="3"/>
</dbReference>
<dbReference type="Gene3D" id="3.90.550.10">
    <property type="entry name" value="Spore Coat Polysaccharide Biosynthesis Protein SpsA, Chain A"/>
    <property type="match status" value="1"/>
</dbReference>
<protein>
    <submittedName>
        <fullName evidence="3">Glycosyl transferase family 2</fullName>
    </submittedName>
</protein>
<keyword evidence="3" id="KW-0808">Transferase</keyword>
<dbReference type="GO" id="GO:0016740">
    <property type="term" value="F:transferase activity"/>
    <property type="evidence" value="ECO:0007669"/>
    <property type="project" value="UniProtKB-KW"/>
</dbReference>
<proteinExistence type="predicted"/>
<dbReference type="OrthoDB" id="9815923at2"/>
<dbReference type="Proteomes" id="UP000009256">
    <property type="component" value="Chromosome"/>
</dbReference>
<organism evidence="3 4">
    <name type="scientific">Caldicellulosiruptor acetigenus (strain ATCC 700853 / DSM 12137 / I77R1B)</name>
    <name type="common">Caldicellulosiruptor kristjanssonii</name>
    <dbReference type="NCBI Taxonomy" id="632335"/>
    <lineage>
        <taxon>Bacteria</taxon>
        <taxon>Bacillati</taxon>
        <taxon>Bacillota</taxon>
        <taxon>Bacillota incertae sedis</taxon>
        <taxon>Caldicellulosiruptorales</taxon>
        <taxon>Caldicellulosiruptoraceae</taxon>
        <taxon>Caldicellulosiruptor</taxon>
    </lineage>
</organism>
<dbReference type="STRING" id="632335.Calkr_1676"/>
<dbReference type="eggNOG" id="COG0463">
    <property type="taxonomic scope" value="Bacteria"/>
</dbReference>
<name>E4SAE2_CALA7</name>
<evidence type="ECO:0000313" key="3">
    <source>
        <dbReference type="EMBL" id="ADQ41167.1"/>
    </source>
</evidence>
<dbReference type="EMBL" id="CP002326">
    <property type="protein sequence ID" value="ADQ41167.1"/>
    <property type="molecule type" value="Genomic_DNA"/>
</dbReference>
<dbReference type="PROSITE" id="PS50005">
    <property type="entry name" value="TPR"/>
    <property type="match status" value="1"/>
</dbReference>
<reference evidence="3 4" key="2">
    <citation type="journal article" date="2011" name="J. Bacteriol.">
        <title>Complete genome sequences for the anaerobic, extremely thermophilic plant biomass-degrading bacteria Caldicellulosiruptor hydrothermalis, Caldicellulosiruptor kristjanssonii, Caldicellulosiruptor kronotskyensis, Caldicellulosiruptor owensenis, and Caldicellulosiruptor lactoaceticus.</title>
        <authorList>
            <person name="Blumer-Schuette S.E."/>
            <person name="Ozdemir I."/>
            <person name="Mistry D."/>
            <person name="Lucas S."/>
            <person name="Lapidus A."/>
            <person name="Cheng J.F."/>
            <person name="Goodwin L.A."/>
            <person name="Pitluck S."/>
            <person name="Land M.L."/>
            <person name="Hauser L.J."/>
            <person name="Woyke T."/>
            <person name="Mikhailova N."/>
            <person name="Pati A."/>
            <person name="Kyrpides N.C."/>
            <person name="Ivanova N."/>
            <person name="Detter J.C."/>
            <person name="Walston-Davenport K."/>
            <person name="Han S."/>
            <person name="Adams M.W."/>
            <person name="Kelly R.M."/>
        </authorList>
    </citation>
    <scope>NUCLEOTIDE SEQUENCE [LARGE SCALE GENOMIC DNA]</scope>
    <source>
        <strain evidence="4">ATCC 700853 / DSM 12137 / I77R1B</strain>
    </source>
</reference>
<reference key="1">
    <citation type="submission" date="2010-11" db="EMBL/GenBank/DDBJ databases">
        <title>Complete sequence of chromosome of Caldicellulosiruptor kristjanssonii 177R1B.</title>
        <authorList>
            <consortium name="US DOE Joint Genome Institute"/>
            <person name="Lucas S."/>
            <person name="Copeland A."/>
            <person name="Lapidus A."/>
            <person name="Cheng J.-F."/>
            <person name="Bruce D."/>
            <person name="Goodwin L."/>
            <person name="Pitluck S."/>
            <person name="Davenport K."/>
            <person name="Detter J.C."/>
            <person name="Han C."/>
            <person name="Tapia R."/>
            <person name="Land M."/>
            <person name="Hauser L."/>
            <person name="Jeffries C."/>
            <person name="Kyrpides N."/>
            <person name="Ivanova N."/>
            <person name="Mikhailova N."/>
            <person name="Blumer-Schuette S.E."/>
            <person name="Kelly R.M."/>
            <person name="Woyke T."/>
        </authorList>
    </citation>
    <scope>NUCLEOTIDE SEQUENCE</scope>
    <source>
        <strain>177R1B</strain>
    </source>
</reference>
<dbReference type="Gene3D" id="1.25.40.10">
    <property type="entry name" value="Tetratricopeptide repeat domain"/>
    <property type="match status" value="1"/>
</dbReference>
<dbReference type="PANTHER" id="PTHR43630">
    <property type="entry name" value="POLY-BETA-1,6-N-ACETYL-D-GLUCOSAMINE SYNTHASE"/>
    <property type="match status" value="1"/>
</dbReference>
<dbReference type="InterPro" id="IPR019734">
    <property type="entry name" value="TPR_rpt"/>
</dbReference>
<dbReference type="InterPro" id="IPR001173">
    <property type="entry name" value="Glyco_trans_2-like"/>
</dbReference>
<dbReference type="SUPFAM" id="SSF53448">
    <property type="entry name" value="Nucleotide-diphospho-sugar transferases"/>
    <property type="match status" value="1"/>
</dbReference>
<dbReference type="SUPFAM" id="SSF48452">
    <property type="entry name" value="TPR-like"/>
    <property type="match status" value="1"/>
</dbReference>
<dbReference type="Pfam" id="PF00535">
    <property type="entry name" value="Glycos_transf_2"/>
    <property type="match status" value="1"/>
</dbReference>